<feature type="compositionally biased region" description="Basic residues" evidence="1">
    <location>
        <begin position="53"/>
        <end position="80"/>
    </location>
</feature>
<dbReference type="GO" id="GO:0051276">
    <property type="term" value="P:chromosome organization"/>
    <property type="evidence" value="ECO:0007669"/>
    <property type="project" value="TreeGrafter"/>
</dbReference>
<feature type="compositionally biased region" description="Basic and acidic residues" evidence="1">
    <location>
        <begin position="33"/>
        <end position="52"/>
    </location>
</feature>
<gene>
    <name evidence="2" type="ORF">B296_00010963</name>
</gene>
<accession>A0A426ZHN0</accession>
<protein>
    <submittedName>
        <fullName evidence="2">Uncharacterized protein</fullName>
    </submittedName>
</protein>
<sequence length="80" mass="8948">MCSPTCLAGTLDGFSFDSEEELDRVAKTSAHINDQKDETRDNTETKTKDTMHKKAKTSTRSAKKGTRKPQASKRTKKSKK</sequence>
<feature type="region of interest" description="Disordered" evidence="1">
    <location>
        <begin position="27"/>
        <end position="80"/>
    </location>
</feature>
<dbReference type="GO" id="GO:0003690">
    <property type="term" value="F:double-stranded DNA binding"/>
    <property type="evidence" value="ECO:0007669"/>
    <property type="project" value="InterPro"/>
</dbReference>
<evidence type="ECO:0000256" key="1">
    <source>
        <dbReference type="SAM" id="MobiDB-lite"/>
    </source>
</evidence>
<reference evidence="2 3" key="1">
    <citation type="journal article" date="2014" name="Agronomy (Basel)">
        <title>A Draft Genome Sequence for Ensete ventricosum, the Drought-Tolerant Tree Against Hunger.</title>
        <authorList>
            <person name="Harrison J."/>
            <person name="Moore K.A."/>
            <person name="Paszkiewicz K."/>
            <person name="Jones T."/>
            <person name="Grant M."/>
            <person name="Ambacheew D."/>
            <person name="Muzemil S."/>
            <person name="Studholme D.J."/>
        </authorList>
    </citation>
    <scope>NUCLEOTIDE SEQUENCE [LARGE SCALE GENOMIC DNA]</scope>
</reference>
<dbReference type="GO" id="GO:0005634">
    <property type="term" value="C:nucleus"/>
    <property type="evidence" value="ECO:0007669"/>
    <property type="project" value="TreeGrafter"/>
</dbReference>
<evidence type="ECO:0000313" key="2">
    <source>
        <dbReference type="EMBL" id="RRT63404.1"/>
    </source>
</evidence>
<dbReference type="InterPro" id="IPR033246">
    <property type="entry name" value="BIN4"/>
</dbReference>
<dbReference type="PANTHER" id="PTHR34810">
    <property type="entry name" value="DNA-BINDING PROTEIN BIN4"/>
    <property type="match status" value="1"/>
</dbReference>
<dbReference type="PANTHER" id="PTHR34810:SF1">
    <property type="entry name" value="DNA-BINDING PROTEIN BIN4"/>
    <property type="match status" value="1"/>
</dbReference>
<dbReference type="GO" id="GO:0009330">
    <property type="term" value="C:DNA topoisomerase type II (double strand cut, ATP-hydrolyzing) complex"/>
    <property type="evidence" value="ECO:0007669"/>
    <property type="project" value="InterPro"/>
</dbReference>
<proteinExistence type="predicted"/>
<dbReference type="GO" id="GO:0042023">
    <property type="term" value="P:DNA endoreduplication"/>
    <property type="evidence" value="ECO:0007669"/>
    <property type="project" value="InterPro"/>
</dbReference>
<dbReference type="AlphaFoldDB" id="A0A426ZHN0"/>
<comment type="caution">
    <text evidence="2">The sequence shown here is derived from an EMBL/GenBank/DDBJ whole genome shotgun (WGS) entry which is preliminary data.</text>
</comment>
<dbReference type="EMBL" id="AMZH03006609">
    <property type="protein sequence ID" value="RRT63404.1"/>
    <property type="molecule type" value="Genomic_DNA"/>
</dbReference>
<organism evidence="2 3">
    <name type="scientific">Ensete ventricosum</name>
    <name type="common">Abyssinian banana</name>
    <name type="synonym">Musa ensete</name>
    <dbReference type="NCBI Taxonomy" id="4639"/>
    <lineage>
        <taxon>Eukaryota</taxon>
        <taxon>Viridiplantae</taxon>
        <taxon>Streptophyta</taxon>
        <taxon>Embryophyta</taxon>
        <taxon>Tracheophyta</taxon>
        <taxon>Spermatophyta</taxon>
        <taxon>Magnoliopsida</taxon>
        <taxon>Liliopsida</taxon>
        <taxon>Zingiberales</taxon>
        <taxon>Musaceae</taxon>
        <taxon>Ensete</taxon>
    </lineage>
</organism>
<evidence type="ECO:0000313" key="3">
    <source>
        <dbReference type="Proteomes" id="UP000287651"/>
    </source>
</evidence>
<name>A0A426ZHN0_ENSVE</name>
<dbReference type="Proteomes" id="UP000287651">
    <property type="component" value="Unassembled WGS sequence"/>
</dbReference>